<comment type="similarity">
    <text evidence="1">Belongs to the IST1 family.</text>
</comment>
<organism evidence="3 4">
    <name type="scientific">Wickerhamiella sorbophila</name>
    <dbReference type="NCBI Taxonomy" id="45607"/>
    <lineage>
        <taxon>Eukaryota</taxon>
        <taxon>Fungi</taxon>
        <taxon>Dikarya</taxon>
        <taxon>Ascomycota</taxon>
        <taxon>Saccharomycotina</taxon>
        <taxon>Dipodascomycetes</taxon>
        <taxon>Dipodascales</taxon>
        <taxon>Trichomonascaceae</taxon>
        <taxon>Wickerhamiella</taxon>
    </lineage>
</organism>
<evidence type="ECO:0000313" key="3">
    <source>
        <dbReference type="EMBL" id="PRT56685.1"/>
    </source>
</evidence>
<dbReference type="AlphaFoldDB" id="A0A2T0FNX8"/>
<reference evidence="3 4" key="1">
    <citation type="submission" date="2017-04" db="EMBL/GenBank/DDBJ databases">
        <title>Genome sequencing of [Candida] sorbophila.</title>
        <authorList>
            <person name="Ahn J.O."/>
        </authorList>
    </citation>
    <scope>NUCLEOTIDE SEQUENCE [LARGE SCALE GENOMIC DNA]</scope>
    <source>
        <strain evidence="3 4">DS02</strain>
    </source>
</reference>
<dbReference type="EMBL" id="NDIQ01000022">
    <property type="protein sequence ID" value="PRT56685.1"/>
    <property type="molecule type" value="Genomic_DNA"/>
</dbReference>
<dbReference type="Gene3D" id="1.20.1260.60">
    <property type="entry name" value="Vacuolar protein sorting-associated protein Ist1"/>
    <property type="match status" value="1"/>
</dbReference>
<dbReference type="STRING" id="45607.A0A2T0FNX8"/>
<dbReference type="OrthoDB" id="29853at2759"/>
<dbReference type="InterPro" id="IPR042277">
    <property type="entry name" value="IST1-like"/>
</dbReference>
<name>A0A2T0FNX8_9ASCO</name>
<dbReference type="Pfam" id="PF03398">
    <property type="entry name" value="Ist1"/>
    <property type="match status" value="1"/>
</dbReference>
<dbReference type="InterPro" id="IPR005061">
    <property type="entry name" value="Ist1"/>
</dbReference>
<evidence type="ECO:0000256" key="2">
    <source>
        <dbReference type="SAM" id="MobiDB-lite"/>
    </source>
</evidence>
<keyword evidence="4" id="KW-1185">Reference proteome</keyword>
<proteinExistence type="inferred from homology"/>
<evidence type="ECO:0000313" key="4">
    <source>
        <dbReference type="Proteomes" id="UP000238350"/>
    </source>
</evidence>
<dbReference type="Proteomes" id="UP000238350">
    <property type="component" value="Unassembled WGS sequence"/>
</dbReference>
<dbReference type="GeneID" id="36518053"/>
<dbReference type="FunFam" id="1.20.1260.60:FF:000002">
    <property type="entry name" value="Vacuolar protein sorting-associated protein IST1"/>
    <property type="match status" value="1"/>
</dbReference>
<dbReference type="PANTHER" id="PTHR12161">
    <property type="entry name" value="IST1 FAMILY MEMBER"/>
    <property type="match status" value="1"/>
</dbReference>
<comment type="caution">
    <text evidence="3">The sequence shown here is derived from an EMBL/GenBank/DDBJ whole genome shotgun (WGS) entry which is preliminary data.</text>
</comment>
<dbReference type="PANTHER" id="PTHR12161:SF5">
    <property type="entry name" value="IST1 HOMOLOG"/>
    <property type="match status" value="1"/>
</dbReference>
<accession>A0A2T0FNX8</accession>
<evidence type="ECO:0000256" key="1">
    <source>
        <dbReference type="ARBA" id="ARBA00005536"/>
    </source>
</evidence>
<dbReference type="RefSeq" id="XP_024666630.1">
    <property type="nucleotide sequence ID" value="XM_024810862.1"/>
</dbReference>
<feature type="region of interest" description="Disordered" evidence="2">
    <location>
        <begin position="180"/>
        <end position="214"/>
    </location>
</feature>
<dbReference type="GO" id="GO:0015031">
    <property type="term" value="P:protein transport"/>
    <property type="evidence" value="ECO:0007669"/>
    <property type="project" value="InterPro"/>
</dbReference>
<sequence length="227" mass="25290">MPIPLMPRLKAQLKLAINRLKLLQDKNTALAKLSRREMAQLMEKGKISSARIRVENIINEDIYVELLEALELYCEVTLARIAMIERTELDQRLSEAVTVIIYAAPHTDIKELLGLRELFVSLLPKEFVIDAIENTSGKVPEKIMKRIHTEAPSAELVDLYLLEIAKAYMVRVSGFYEPPASPEPEIIKQSTANEKPDSGSVDKAGGPAGAPPKADDLMARFAALKRT</sequence>
<gene>
    <name evidence="3" type="ORF">B9G98_04305</name>
</gene>
<protein>
    <submittedName>
        <fullName evidence="3">Vacuolar protein sorting-associated protein IST1</fullName>
    </submittedName>
</protein>